<dbReference type="PANTHER" id="PTHR10083">
    <property type="entry name" value="KUNITZ-TYPE PROTEASE INHIBITOR-RELATED"/>
    <property type="match status" value="1"/>
</dbReference>
<evidence type="ECO:0000256" key="1">
    <source>
        <dbReference type="ARBA" id="ARBA00023157"/>
    </source>
</evidence>
<organism evidence="4 5">
    <name type="scientific">Paragonimus westermani</name>
    <dbReference type="NCBI Taxonomy" id="34504"/>
    <lineage>
        <taxon>Eukaryota</taxon>
        <taxon>Metazoa</taxon>
        <taxon>Spiralia</taxon>
        <taxon>Lophotrochozoa</taxon>
        <taxon>Platyhelminthes</taxon>
        <taxon>Trematoda</taxon>
        <taxon>Digenea</taxon>
        <taxon>Plagiorchiida</taxon>
        <taxon>Troglotremata</taxon>
        <taxon>Troglotrematidae</taxon>
        <taxon>Paragonimus</taxon>
    </lineage>
</organism>
<proteinExistence type="predicted"/>
<dbReference type="InterPro" id="IPR050098">
    <property type="entry name" value="TFPI/VKTCI-like"/>
</dbReference>
<keyword evidence="5" id="KW-1185">Reference proteome</keyword>
<dbReference type="Proteomes" id="UP000324629">
    <property type="component" value="Unassembled WGS sequence"/>
</dbReference>
<gene>
    <name evidence="3" type="ORF">DEA37_0007735</name>
    <name evidence="4" type="ORF">DEA37_0007736</name>
</gene>
<name>A0A5J4N7J8_9TREM</name>
<dbReference type="GO" id="GO:0004867">
    <property type="term" value="F:serine-type endopeptidase inhibitor activity"/>
    <property type="evidence" value="ECO:0007669"/>
    <property type="project" value="InterPro"/>
</dbReference>
<keyword evidence="1" id="KW-1015">Disulfide bond</keyword>
<dbReference type="AlphaFoldDB" id="A0A5J4N7J8"/>
<dbReference type="SMART" id="SM00131">
    <property type="entry name" value="KU"/>
    <property type="match status" value="1"/>
</dbReference>
<evidence type="ECO:0000259" key="2">
    <source>
        <dbReference type="PROSITE" id="PS50279"/>
    </source>
</evidence>
<accession>A0A5J4N7J8</accession>
<comment type="caution">
    <text evidence="4">The sequence shown here is derived from an EMBL/GenBank/DDBJ whole genome shotgun (WGS) entry which is preliminary data.</text>
</comment>
<dbReference type="Gene3D" id="4.10.410.10">
    <property type="entry name" value="Pancreatic trypsin inhibitor Kunitz domain"/>
    <property type="match status" value="1"/>
</dbReference>
<evidence type="ECO:0000313" key="3">
    <source>
        <dbReference type="EMBL" id="KAA3671530.1"/>
    </source>
</evidence>
<dbReference type="PROSITE" id="PS50279">
    <property type="entry name" value="BPTI_KUNITZ_2"/>
    <property type="match status" value="1"/>
</dbReference>
<feature type="domain" description="BPTI/Kunitz inhibitor" evidence="2">
    <location>
        <begin position="1"/>
        <end position="50"/>
    </location>
</feature>
<dbReference type="EMBL" id="QNGE01006264">
    <property type="protein sequence ID" value="KAA3671530.1"/>
    <property type="molecule type" value="Genomic_DNA"/>
</dbReference>
<evidence type="ECO:0000313" key="4">
    <source>
        <dbReference type="EMBL" id="KAA3671531.1"/>
    </source>
</evidence>
<dbReference type="EMBL" id="QNGE01006264">
    <property type="protein sequence ID" value="KAA3671531.1"/>
    <property type="molecule type" value="Genomic_DNA"/>
</dbReference>
<dbReference type="PANTHER" id="PTHR10083:SF374">
    <property type="entry name" value="BPTI_KUNITZ INHIBITOR DOMAIN-CONTAINING PROTEIN"/>
    <property type="match status" value="1"/>
</dbReference>
<dbReference type="Pfam" id="PF00014">
    <property type="entry name" value="Kunitz_BPTI"/>
    <property type="match status" value="1"/>
</dbReference>
<reference evidence="4 5" key="1">
    <citation type="journal article" date="2019" name="Gigascience">
        <title>Whole-genome sequence of the oriental lung fluke Paragonimus westermani.</title>
        <authorList>
            <person name="Oey H."/>
            <person name="Zakrzewski M."/>
            <person name="Narain K."/>
            <person name="Devi K.R."/>
            <person name="Agatsuma T."/>
            <person name="Nawaratna S."/>
            <person name="Gobert G.N."/>
            <person name="Jones M.K."/>
            <person name="Ragan M.A."/>
            <person name="McManus D.P."/>
            <person name="Krause L."/>
        </authorList>
    </citation>
    <scope>NUCLEOTIDE SEQUENCE [LARGE SCALE GENOMIC DNA]</scope>
    <source>
        <strain evidence="4 5">IND2009</strain>
    </source>
</reference>
<evidence type="ECO:0000313" key="5">
    <source>
        <dbReference type="Proteomes" id="UP000324629"/>
    </source>
</evidence>
<dbReference type="SUPFAM" id="SSF57362">
    <property type="entry name" value="BPTI-like"/>
    <property type="match status" value="1"/>
</dbReference>
<dbReference type="InterPro" id="IPR036880">
    <property type="entry name" value="Kunitz_BPTI_sf"/>
</dbReference>
<dbReference type="CDD" id="cd00109">
    <property type="entry name" value="Kunitz-type"/>
    <property type="match status" value="1"/>
</dbReference>
<protein>
    <recommendedName>
        <fullName evidence="2">BPTI/Kunitz inhibitor domain-containing protein</fullName>
    </recommendedName>
</protein>
<dbReference type="GO" id="GO:0005615">
    <property type="term" value="C:extracellular space"/>
    <property type="evidence" value="ECO:0007669"/>
    <property type="project" value="TreeGrafter"/>
</dbReference>
<sequence>MAPLVSGFCKNAAVRYAYDSAQKKCITFKYGGEGGNGNRFETRRECISVCS</sequence>
<dbReference type="InterPro" id="IPR002223">
    <property type="entry name" value="Kunitz_BPTI"/>
</dbReference>